<gene>
    <name evidence="1" type="ORF">V1264_014037</name>
</gene>
<dbReference type="EMBL" id="JBAMIC010000003">
    <property type="protein sequence ID" value="KAK7110109.1"/>
    <property type="molecule type" value="Genomic_DNA"/>
</dbReference>
<dbReference type="AlphaFoldDB" id="A0AAN9BRX0"/>
<dbReference type="Proteomes" id="UP001374579">
    <property type="component" value="Unassembled WGS sequence"/>
</dbReference>
<comment type="caution">
    <text evidence="1">The sequence shown here is derived from an EMBL/GenBank/DDBJ whole genome shotgun (WGS) entry which is preliminary data.</text>
</comment>
<reference evidence="1 2" key="1">
    <citation type="submission" date="2024-02" db="EMBL/GenBank/DDBJ databases">
        <title>Chromosome-scale genome assembly of the rough periwinkle Littorina saxatilis.</title>
        <authorList>
            <person name="De Jode A."/>
            <person name="Faria R."/>
            <person name="Formenti G."/>
            <person name="Sims Y."/>
            <person name="Smith T.P."/>
            <person name="Tracey A."/>
            <person name="Wood J.M.D."/>
            <person name="Zagrodzka Z.B."/>
            <person name="Johannesson K."/>
            <person name="Butlin R.K."/>
            <person name="Leder E.H."/>
        </authorList>
    </citation>
    <scope>NUCLEOTIDE SEQUENCE [LARGE SCALE GENOMIC DNA]</scope>
    <source>
        <strain evidence="1">Snail1</strain>
        <tissue evidence="1">Muscle</tissue>
    </source>
</reference>
<organism evidence="1 2">
    <name type="scientific">Littorina saxatilis</name>
    <dbReference type="NCBI Taxonomy" id="31220"/>
    <lineage>
        <taxon>Eukaryota</taxon>
        <taxon>Metazoa</taxon>
        <taxon>Spiralia</taxon>
        <taxon>Lophotrochozoa</taxon>
        <taxon>Mollusca</taxon>
        <taxon>Gastropoda</taxon>
        <taxon>Caenogastropoda</taxon>
        <taxon>Littorinimorpha</taxon>
        <taxon>Littorinoidea</taxon>
        <taxon>Littorinidae</taxon>
        <taxon>Littorina</taxon>
    </lineage>
</organism>
<protein>
    <submittedName>
        <fullName evidence="1">Uncharacterized protein</fullName>
    </submittedName>
</protein>
<name>A0AAN9BRX0_9CAEN</name>
<evidence type="ECO:0000313" key="1">
    <source>
        <dbReference type="EMBL" id="KAK7110109.1"/>
    </source>
</evidence>
<keyword evidence="2" id="KW-1185">Reference proteome</keyword>
<proteinExistence type="predicted"/>
<accession>A0AAN9BRX0</accession>
<sequence length="79" mass="9442">MTTLYTYDVNARAISPNQRTRQEFVYLHGKKFKEENKRKQRALVLIREYELYIYSVEVARMQCSDRFIDSKMAAINEAT</sequence>
<evidence type="ECO:0000313" key="2">
    <source>
        <dbReference type="Proteomes" id="UP001374579"/>
    </source>
</evidence>